<evidence type="ECO:0000313" key="14">
    <source>
        <dbReference type="EMBL" id="GBE77896.1"/>
    </source>
</evidence>
<reference evidence="14 15" key="1">
    <citation type="journal article" date="2018" name="Sci. Rep.">
        <title>Genome sequence of the cauliflower mushroom Sparassis crispa (Hanabiratake) and its association with beneficial usage.</title>
        <authorList>
            <person name="Kiyama R."/>
            <person name="Furutani Y."/>
            <person name="Kawaguchi K."/>
            <person name="Nakanishi T."/>
        </authorList>
    </citation>
    <scope>NUCLEOTIDE SEQUENCE [LARGE SCALE GENOMIC DNA]</scope>
</reference>
<evidence type="ECO:0000256" key="1">
    <source>
        <dbReference type="ARBA" id="ARBA00005443"/>
    </source>
</evidence>
<dbReference type="InterPro" id="IPR036388">
    <property type="entry name" value="WH-like_DNA-bd_sf"/>
</dbReference>
<comment type="caution">
    <text evidence="14">The sequence shown here is derived from an EMBL/GenBank/DDBJ whole genome shotgun (WGS) entry which is preliminary data.</text>
</comment>
<dbReference type="InterPro" id="IPR025655">
    <property type="entry name" value="PEX14"/>
</dbReference>
<evidence type="ECO:0000256" key="4">
    <source>
        <dbReference type="ARBA" id="ARBA00023010"/>
    </source>
</evidence>
<protein>
    <recommendedName>
        <fullName evidence="7 10">Peroxisomal membrane protein PEX14</fullName>
    </recommendedName>
    <alternativeName>
        <fullName evidence="8 10">Peroxin-14</fullName>
    </alternativeName>
</protein>
<dbReference type="EMBL" id="BFAD01000001">
    <property type="protein sequence ID" value="GBE77896.1"/>
    <property type="molecule type" value="Genomic_DNA"/>
</dbReference>
<dbReference type="RefSeq" id="XP_027608809.1">
    <property type="nucleotide sequence ID" value="XM_027753008.1"/>
</dbReference>
<dbReference type="PANTHER" id="PTHR23058">
    <property type="entry name" value="PEROXISOMAL MEMBRANE PROTEIN PEX14"/>
    <property type="match status" value="1"/>
</dbReference>
<dbReference type="InParanoid" id="A0A401G6V1"/>
<keyword evidence="3 10" id="KW-0653">Protein transport</keyword>
<feature type="compositionally biased region" description="Low complexity" evidence="12">
    <location>
        <begin position="272"/>
        <end position="286"/>
    </location>
</feature>
<dbReference type="OrthoDB" id="5549158at2759"/>
<dbReference type="GO" id="GO:0005102">
    <property type="term" value="F:signaling receptor binding"/>
    <property type="evidence" value="ECO:0007669"/>
    <property type="project" value="TreeGrafter"/>
</dbReference>
<keyword evidence="4" id="KW-0811">Translocation</keyword>
<feature type="compositionally biased region" description="Basic and acidic residues" evidence="12">
    <location>
        <begin position="292"/>
        <end position="302"/>
    </location>
</feature>
<evidence type="ECO:0000256" key="7">
    <source>
        <dbReference type="ARBA" id="ARBA00029502"/>
    </source>
</evidence>
<dbReference type="GO" id="GO:0016560">
    <property type="term" value="P:protein import into peroxisome matrix, docking"/>
    <property type="evidence" value="ECO:0007669"/>
    <property type="project" value="UniProtKB-UniRule"/>
</dbReference>
<dbReference type="GO" id="GO:1990429">
    <property type="term" value="C:peroxisomal importomer complex"/>
    <property type="evidence" value="ECO:0007669"/>
    <property type="project" value="TreeGrafter"/>
</dbReference>
<feature type="coiled-coil region" evidence="11">
    <location>
        <begin position="130"/>
        <end position="232"/>
    </location>
</feature>
<evidence type="ECO:0000256" key="8">
    <source>
        <dbReference type="ARBA" id="ARBA00029691"/>
    </source>
</evidence>
<keyword evidence="15" id="KW-1185">Reference proteome</keyword>
<dbReference type="GeneID" id="38774813"/>
<evidence type="ECO:0000256" key="2">
    <source>
        <dbReference type="ARBA" id="ARBA00022448"/>
    </source>
</evidence>
<evidence type="ECO:0000313" key="15">
    <source>
        <dbReference type="Proteomes" id="UP000287166"/>
    </source>
</evidence>
<dbReference type="PANTHER" id="PTHR23058:SF0">
    <property type="entry name" value="PEROXISOMAL MEMBRANE PROTEIN PEX14"/>
    <property type="match status" value="1"/>
</dbReference>
<comment type="similarity">
    <text evidence="1 10">Belongs to the peroxin-14 family.</text>
</comment>
<organism evidence="14 15">
    <name type="scientific">Sparassis crispa</name>
    <dbReference type="NCBI Taxonomy" id="139825"/>
    <lineage>
        <taxon>Eukaryota</taxon>
        <taxon>Fungi</taxon>
        <taxon>Dikarya</taxon>
        <taxon>Basidiomycota</taxon>
        <taxon>Agaricomycotina</taxon>
        <taxon>Agaricomycetes</taxon>
        <taxon>Polyporales</taxon>
        <taxon>Sparassidaceae</taxon>
        <taxon>Sparassis</taxon>
    </lineage>
</organism>
<dbReference type="GO" id="GO:0005778">
    <property type="term" value="C:peroxisomal membrane"/>
    <property type="evidence" value="ECO:0007669"/>
    <property type="project" value="UniProtKB-SubCell"/>
</dbReference>
<gene>
    <name evidence="14" type="ORF">SCP_0107780</name>
</gene>
<keyword evidence="6 10" id="KW-0576">Peroxisome</keyword>
<evidence type="ECO:0000256" key="9">
    <source>
        <dbReference type="ARBA" id="ARBA00046271"/>
    </source>
</evidence>
<accession>A0A401G6V1</accession>
<dbReference type="Gene3D" id="1.10.10.10">
    <property type="entry name" value="Winged helix-like DNA-binding domain superfamily/Winged helix DNA-binding domain"/>
    <property type="match status" value="1"/>
</dbReference>
<comment type="subcellular location">
    <subcellularLocation>
        <location evidence="9 10">Peroxisome membrane</location>
    </subcellularLocation>
</comment>
<evidence type="ECO:0000256" key="6">
    <source>
        <dbReference type="ARBA" id="ARBA00023140"/>
    </source>
</evidence>
<sequence length="302" mass="32665">MATPERQELIRNAVAFLADPKMLSSSLSQRVQFLEAKGLSSAEIDEAMRQAALNQSGPRVPAQSYPSAYPPVYGPAPYAIQPPLERWDWRDYFITAVVSGSVAYGAISLFNKYVLPHLQPPSVTAYEADRDALTAQFDAAEALLKEIQEEAAAVRVAVEEQNAKVEKATQDVEHVVKDMREGEMKTRDEMREIREEVNNVREMLPKMMEKNKESQAQSMAELQQELKSLKALLLSRGPSAPSGLSTPILPGKPSIPAWQLAGASPNGGLGGSSSLPSSPGSAAPSLVVPNGKGKEVDVPLDT</sequence>
<feature type="domain" description="Peroxisome membrane anchor protein Pex14p N-terminal" evidence="13">
    <location>
        <begin position="5"/>
        <end position="49"/>
    </location>
</feature>
<dbReference type="Pfam" id="PF04695">
    <property type="entry name" value="Pex14_N"/>
    <property type="match status" value="1"/>
</dbReference>
<name>A0A401G6V1_9APHY</name>
<dbReference type="InterPro" id="IPR006785">
    <property type="entry name" value="Pex14_N"/>
</dbReference>
<evidence type="ECO:0000256" key="11">
    <source>
        <dbReference type="SAM" id="Coils"/>
    </source>
</evidence>
<evidence type="ECO:0000259" key="13">
    <source>
        <dbReference type="Pfam" id="PF04695"/>
    </source>
</evidence>
<proteinExistence type="inferred from homology"/>
<evidence type="ECO:0000256" key="5">
    <source>
        <dbReference type="ARBA" id="ARBA00023136"/>
    </source>
</evidence>
<dbReference type="FunCoup" id="A0A401G6V1">
    <property type="interactions" value="17"/>
</dbReference>
<feature type="region of interest" description="Disordered" evidence="12">
    <location>
        <begin position="256"/>
        <end position="302"/>
    </location>
</feature>
<dbReference type="AlphaFoldDB" id="A0A401G6V1"/>
<evidence type="ECO:0000256" key="10">
    <source>
        <dbReference type="RuleBase" id="RU367032"/>
    </source>
</evidence>
<comment type="function">
    <text evidence="10">Component of the PEX13-PEX14 docking complex, a translocon channel that specifically mediates the import of peroxisomal cargo proteins bound to PEX5 receptor. The PEX13-PEX14 docking complex forms a large import pore which can be opened to a diameter of about 9 nm. Mechanistically, PEX5 receptor along with cargo proteins associates with the PEX14 subunit of the PEX13-PEX14 docking complex in the cytosol, leading to the insertion of the receptor into the organelle membrane with the concomitant translocation of the cargo into the peroxisome matrix.</text>
</comment>
<keyword evidence="5 10" id="KW-0472">Membrane</keyword>
<evidence type="ECO:0000256" key="12">
    <source>
        <dbReference type="SAM" id="MobiDB-lite"/>
    </source>
</evidence>
<dbReference type="Proteomes" id="UP000287166">
    <property type="component" value="Unassembled WGS sequence"/>
</dbReference>
<dbReference type="STRING" id="139825.A0A401G6V1"/>
<keyword evidence="2 10" id="KW-0813">Transport</keyword>
<keyword evidence="11" id="KW-0175">Coiled coil</keyword>
<evidence type="ECO:0000256" key="3">
    <source>
        <dbReference type="ARBA" id="ARBA00022927"/>
    </source>
</evidence>